<evidence type="ECO:0000313" key="11">
    <source>
        <dbReference type="Proteomes" id="UP000253426"/>
    </source>
</evidence>
<dbReference type="Gene3D" id="1.10.287.460">
    <property type="entry name" value="Peptidyl-prolyl cis-trans isomerase, FKBP-type, N-terminal domain"/>
    <property type="match status" value="1"/>
</dbReference>
<dbReference type="AlphaFoldDB" id="A0A366H5X7"/>
<dbReference type="EC" id="5.2.1.8" evidence="6"/>
<dbReference type="InterPro" id="IPR036944">
    <property type="entry name" value="PPIase_FKBP_N_sf"/>
</dbReference>
<feature type="compositionally biased region" description="Basic and acidic residues" evidence="7">
    <location>
        <begin position="133"/>
        <end position="148"/>
    </location>
</feature>
<dbReference type="PANTHER" id="PTHR43811">
    <property type="entry name" value="FKBP-TYPE PEPTIDYL-PROLYL CIS-TRANS ISOMERASE FKPA"/>
    <property type="match status" value="1"/>
</dbReference>
<comment type="catalytic activity">
    <reaction evidence="1 5 6">
        <text>[protein]-peptidylproline (omega=180) = [protein]-peptidylproline (omega=0)</text>
        <dbReference type="Rhea" id="RHEA:16237"/>
        <dbReference type="Rhea" id="RHEA-COMP:10747"/>
        <dbReference type="Rhea" id="RHEA-COMP:10748"/>
        <dbReference type="ChEBI" id="CHEBI:83833"/>
        <dbReference type="ChEBI" id="CHEBI:83834"/>
        <dbReference type="EC" id="5.2.1.8"/>
    </reaction>
</comment>
<dbReference type="InterPro" id="IPR000774">
    <property type="entry name" value="PPIase_FKBP_N"/>
</dbReference>
<evidence type="ECO:0000256" key="1">
    <source>
        <dbReference type="ARBA" id="ARBA00000971"/>
    </source>
</evidence>
<feature type="chain" id="PRO_5016637514" description="Peptidyl-prolyl cis-trans isomerase" evidence="8">
    <location>
        <begin position="21"/>
        <end position="264"/>
    </location>
</feature>
<gene>
    <name evidence="10" type="ORF">DES53_11470</name>
</gene>
<dbReference type="InterPro" id="IPR001179">
    <property type="entry name" value="PPIase_FKBP_dom"/>
</dbReference>
<evidence type="ECO:0000256" key="7">
    <source>
        <dbReference type="SAM" id="MobiDB-lite"/>
    </source>
</evidence>
<organism evidence="10 11">
    <name type="scientific">Roseimicrobium gellanilyticum</name>
    <dbReference type="NCBI Taxonomy" id="748857"/>
    <lineage>
        <taxon>Bacteria</taxon>
        <taxon>Pseudomonadati</taxon>
        <taxon>Verrucomicrobiota</taxon>
        <taxon>Verrucomicrobiia</taxon>
        <taxon>Verrucomicrobiales</taxon>
        <taxon>Verrucomicrobiaceae</taxon>
        <taxon>Roseimicrobium</taxon>
    </lineage>
</organism>
<dbReference type="OrthoDB" id="9814548at2"/>
<evidence type="ECO:0000256" key="5">
    <source>
        <dbReference type="PROSITE-ProRule" id="PRU00277"/>
    </source>
</evidence>
<protein>
    <recommendedName>
        <fullName evidence="6">Peptidyl-prolyl cis-trans isomerase</fullName>
        <ecNumber evidence="6">5.2.1.8</ecNumber>
    </recommendedName>
</protein>
<dbReference type="SUPFAM" id="SSF54534">
    <property type="entry name" value="FKBP-like"/>
    <property type="match status" value="1"/>
</dbReference>
<sequence length="264" mass="28181">MKSILLCPIVALATVATLGAQENKPAEAKPAEAPAAAPAKADPAQMDKVSYFIGTQIGGDFKRNGLEIVPETLLQGIKDALAEKKDGKYTEAELSSAMQAFQMAMMAKQQEEIAKQQAEMEKATAELAKAGPKNKEDGEKFLADNGKRDGVTTTASGLQYEVLKKADGPKPKATDEVTVHYKGTLINGDEFDSSEKHGQPATFPLNGVIPGWTEGVQLMSVGSKFKFFIPAKLAYGEQVRPPKIGPNSTLVFEVELLNIGGEGK</sequence>
<evidence type="ECO:0000313" key="10">
    <source>
        <dbReference type="EMBL" id="RBP37332.1"/>
    </source>
</evidence>
<keyword evidence="3 5" id="KW-0697">Rotamase</keyword>
<evidence type="ECO:0000256" key="3">
    <source>
        <dbReference type="ARBA" id="ARBA00023110"/>
    </source>
</evidence>
<evidence type="ECO:0000256" key="2">
    <source>
        <dbReference type="ARBA" id="ARBA00006577"/>
    </source>
</evidence>
<dbReference type="PANTHER" id="PTHR43811:SF19">
    <property type="entry name" value="39 KDA FK506-BINDING NUCLEAR PROTEIN"/>
    <property type="match status" value="1"/>
</dbReference>
<keyword evidence="8" id="KW-0732">Signal</keyword>
<feature type="region of interest" description="Disordered" evidence="7">
    <location>
        <begin position="127"/>
        <end position="148"/>
    </location>
</feature>
<dbReference type="EMBL" id="QNRR01000014">
    <property type="protein sequence ID" value="RBP37332.1"/>
    <property type="molecule type" value="Genomic_DNA"/>
</dbReference>
<feature type="signal peptide" evidence="8">
    <location>
        <begin position="1"/>
        <end position="20"/>
    </location>
</feature>
<evidence type="ECO:0000259" key="9">
    <source>
        <dbReference type="PROSITE" id="PS50059"/>
    </source>
</evidence>
<feature type="domain" description="PPIase FKBP-type" evidence="9">
    <location>
        <begin position="174"/>
        <end position="260"/>
    </location>
</feature>
<dbReference type="InterPro" id="IPR046357">
    <property type="entry name" value="PPIase_dom_sf"/>
</dbReference>
<name>A0A366H5X7_9BACT</name>
<dbReference type="Pfam" id="PF01346">
    <property type="entry name" value="FKBP_N"/>
    <property type="match status" value="1"/>
</dbReference>
<evidence type="ECO:0000256" key="8">
    <source>
        <dbReference type="SAM" id="SignalP"/>
    </source>
</evidence>
<dbReference type="Gene3D" id="3.10.50.40">
    <property type="match status" value="1"/>
</dbReference>
<dbReference type="RefSeq" id="WP_113961560.1">
    <property type="nucleotide sequence ID" value="NZ_QNRR01000014.1"/>
</dbReference>
<dbReference type="GO" id="GO:0006457">
    <property type="term" value="P:protein folding"/>
    <property type="evidence" value="ECO:0007669"/>
    <property type="project" value="InterPro"/>
</dbReference>
<comment type="similarity">
    <text evidence="2 6">Belongs to the FKBP-type PPIase family.</text>
</comment>
<evidence type="ECO:0000256" key="6">
    <source>
        <dbReference type="RuleBase" id="RU003915"/>
    </source>
</evidence>
<dbReference type="Pfam" id="PF00254">
    <property type="entry name" value="FKBP_C"/>
    <property type="match status" value="1"/>
</dbReference>
<evidence type="ECO:0000256" key="4">
    <source>
        <dbReference type="ARBA" id="ARBA00023235"/>
    </source>
</evidence>
<accession>A0A366H5X7</accession>
<dbReference type="FunFam" id="3.10.50.40:FF:000006">
    <property type="entry name" value="Peptidyl-prolyl cis-trans isomerase"/>
    <property type="match status" value="1"/>
</dbReference>
<proteinExistence type="inferred from homology"/>
<reference evidence="10 11" key="1">
    <citation type="submission" date="2018-06" db="EMBL/GenBank/DDBJ databases">
        <title>Genomic Encyclopedia of Type Strains, Phase IV (KMG-IV): sequencing the most valuable type-strain genomes for metagenomic binning, comparative biology and taxonomic classification.</title>
        <authorList>
            <person name="Goeker M."/>
        </authorList>
    </citation>
    <scope>NUCLEOTIDE SEQUENCE [LARGE SCALE GENOMIC DNA]</scope>
    <source>
        <strain evidence="10 11">DSM 25532</strain>
    </source>
</reference>
<keyword evidence="4 5" id="KW-0413">Isomerase</keyword>
<comment type="caution">
    <text evidence="10">The sequence shown here is derived from an EMBL/GenBank/DDBJ whole genome shotgun (WGS) entry which is preliminary data.</text>
</comment>
<dbReference type="Proteomes" id="UP000253426">
    <property type="component" value="Unassembled WGS sequence"/>
</dbReference>
<dbReference type="GO" id="GO:0003755">
    <property type="term" value="F:peptidyl-prolyl cis-trans isomerase activity"/>
    <property type="evidence" value="ECO:0007669"/>
    <property type="project" value="UniProtKB-UniRule"/>
</dbReference>
<dbReference type="PROSITE" id="PS50059">
    <property type="entry name" value="FKBP_PPIASE"/>
    <property type="match status" value="1"/>
</dbReference>
<keyword evidence="11" id="KW-1185">Reference proteome</keyword>